<proteinExistence type="inferred from homology"/>
<dbReference type="InterPro" id="IPR000440">
    <property type="entry name" value="NADH_UbQ/plastoQ_OxRdtase_su3"/>
</dbReference>
<gene>
    <name evidence="12" type="ORF">LCGC14_3027280</name>
</gene>
<evidence type="ECO:0000256" key="4">
    <source>
        <dbReference type="ARBA" id="ARBA00022475"/>
    </source>
</evidence>
<comment type="subcellular location">
    <subcellularLocation>
        <location evidence="1">Membrane</location>
        <topology evidence="1">Multi-pass membrane protein</topology>
    </subcellularLocation>
</comment>
<evidence type="ECO:0008006" key="13">
    <source>
        <dbReference type="Google" id="ProtNLM"/>
    </source>
</evidence>
<sequence length="118" mass="13627">MLLAYVPILILLIVVLGFAISNIIISALLGRHRPSEEKLSPYECGIEPTGTARERFSVKFYLIAMMFVIFDIEVVFLYPWAVVFKSLKLFGLIEMAIFIIILLICYAYIWKRGGFEWE</sequence>
<dbReference type="PANTHER" id="PTHR11058:SF22">
    <property type="entry name" value="NADH-QUINONE OXIDOREDUCTASE SUBUNIT A"/>
    <property type="match status" value="1"/>
</dbReference>
<accession>A0A0F8WTA9</accession>
<dbReference type="GO" id="GO:0048038">
    <property type="term" value="F:quinone binding"/>
    <property type="evidence" value="ECO:0007669"/>
    <property type="project" value="UniProtKB-KW"/>
</dbReference>
<feature type="transmembrane region" description="Helical" evidence="11">
    <location>
        <begin position="89"/>
        <end position="109"/>
    </location>
</feature>
<keyword evidence="8 11" id="KW-1133">Transmembrane helix</keyword>
<dbReference type="EMBL" id="LAZR01063116">
    <property type="protein sequence ID" value="KKK60147.1"/>
    <property type="molecule type" value="Genomic_DNA"/>
</dbReference>
<evidence type="ECO:0000256" key="1">
    <source>
        <dbReference type="ARBA" id="ARBA00004141"/>
    </source>
</evidence>
<organism evidence="12">
    <name type="scientific">marine sediment metagenome</name>
    <dbReference type="NCBI Taxonomy" id="412755"/>
    <lineage>
        <taxon>unclassified sequences</taxon>
        <taxon>metagenomes</taxon>
        <taxon>ecological metagenomes</taxon>
    </lineage>
</organism>
<dbReference type="AlphaFoldDB" id="A0A0F8WTA9"/>
<feature type="transmembrane region" description="Helical" evidence="11">
    <location>
        <begin position="6"/>
        <end position="29"/>
    </location>
</feature>
<evidence type="ECO:0000256" key="2">
    <source>
        <dbReference type="ARBA" id="ARBA00008472"/>
    </source>
</evidence>
<name>A0A0F8WTA9_9ZZZZ</name>
<dbReference type="HAMAP" id="MF_01394">
    <property type="entry name" value="NDH1_NuoA"/>
    <property type="match status" value="1"/>
</dbReference>
<reference evidence="12" key="1">
    <citation type="journal article" date="2015" name="Nature">
        <title>Complex archaea that bridge the gap between prokaryotes and eukaryotes.</title>
        <authorList>
            <person name="Spang A."/>
            <person name="Saw J.H."/>
            <person name="Jorgensen S.L."/>
            <person name="Zaremba-Niedzwiedzka K."/>
            <person name="Martijn J."/>
            <person name="Lind A.E."/>
            <person name="van Eijk R."/>
            <person name="Schleper C."/>
            <person name="Guy L."/>
            <person name="Ettema T.J."/>
        </authorList>
    </citation>
    <scope>NUCLEOTIDE SEQUENCE</scope>
</reference>
<dbReference type="GO" id="GO:0016651">
    <property type="term" value="F:oxidoreductase activity, acting on NAD(P)H"/>
    <property type="evidence" value="ECO:0007669"/>
    <property type="project" value="InterPro"/>
</dbReference>
<evidence type="ECO:0000313" key="12">
    <source>
        <dbReference type="EMBL" id="KKK60147.1"/>
    </source>
</evidence>
<evidence type="ECO:0000256" key="5">
    <source>
        <dbReference type="ARBA" id="ARBA00022692"/>
    </source>
</evidence>
<keyword evidence="6" id="KW-0874">Quinone</keyword>
<evidence type="ECO:0000256" key="7">
    <source>
        <dbReference type="ARBA" id="ARBA00022967"/>
    </source>
</evidence>
<evidence type="ECO:0000256" key="10">
    <source>
        <dbReference type="ARBA" id="ARBA00023136"/>
    </source>
</evidence>
<keyword evidence="5 11" id="KW-0812">Transmembrane</keyword>
<evidence type="ECO:0000256" key="6">
    <source>
        <dbReference type="ARBA" id="ARBA00022719"/>
    </source>
</evidence>
<comment type="caution">
    <text evidence="12">The sequence shown here is derived from an EMBL/GenBank/DDBJ whole genome shotgun (WGS) entry which is preliminary data.</text>
</comment>
<keyword evidence="3" id="KW-0813">Transport</keyword>
<keyword evidence="9" id="KW-0520">NAD</keyword>
<dbReference type="GO" id="GO:0008137">
    <property type="term" value="F:NADH dehydrogenase (ubiquinone) activity"/>
    <property type="evidence" value="ECO:0007669"/>
    <property type="project" value="InterPro"/>
</dbReference>
<dbReference type="GO" id="GO:0030964">
    <property type="term" value="C:NADH dehydrogenase complex"/>
    <property type="evidence" value="ECO:0007669"/>
    <property type="project" value="TreeGrafter"/>
</dbReference>
<dbReference type="InterPro" id="IPR038430">
    <property type="entry name" value="NDAH_ubi_oxred_su3_sf"/>
</dbReference>
<dbReference type="PANTHER" id="PTHR11058">
    <property type="entry name" value="NADH-UBIQUINONE OXIDOREDUCTASE CHAIN 3"/>
    <property type="match status" value="1"/>
</dbReference>
<evidence type="ECO:0000256" key="8">
    <source>
        <dbReference type="ARBA" id="ARBA00022989"/>
    </source>
</evidence>
<feature type="transmembrane region" description="Helical" evidence="11">
    <location>
        <begin position="60"/>
        <end position="83"/>
    </location>
</feature>
<keyword evidence="4" id="KW-1003">Cell membrane</keyword>
<dbReference type="Pfam" id="PF00507">
    <property type="entry name" value="Oxidored_q4"/>
    <property type="match status" value="1"/>
</dbReference>
<keyword evidence="7" id="KW-1278">Translocase</keyword>
<protein>
    <recommendedName>
        <fullName evidence="13">NADH:ubiquinone oxidoreductase subunit 3 (Chain A)</fullName>
    </recommendedName>
</protein>
<comment type="similarity">
    <text evidence="2">Belongs to the complex I subunit 3 family.</text>
</comment>
<dbReference type="Gene3D" id="1.20.58.1610">
    <property type="entry name" value="NADH:ubiquinone/plastoquinone oxidoreductase, chain 3"/>
    <property type="match status" value="1"/>
</dbReference>
<dbReference type="InterPro" id="IPR023043">
    <property type="entry name" value="NAD(P)H_OxRDtase_bac/plastid"/>
</dbReference>
<evidence type="ECO:0000256" key="11">
    <source>
        <dbReference type="SAM" id="Phobius"/>
    </source>
</evidence>
<keyword evidence="10 11" id="KW-0472">Membrane</keyword>
<dbReference type="FunFam" id="1.20.58.1610:FF:000002">
    <property type="entry name" value="NADH-quinone oxidoreductase subunit A"/>
    <property type="match status" value="1"/>
</dbReference>
<evidence type="ECO:0000256" key="3">
    <source>
        <dbReference type="ARBA" id="ARBA00022448"/>
    </source>
</evidence>
<evidence type="ECO:0000256" key="9">
    <source>
        <dbReference type="ARBA" id="ARBA00023027"/>
    </source>
</evidence>